<evidence type="ECO:0000256" key="6">
    <source>
        <dbReference type="ARBA" id="ARBA00023157"/>
    </source>
</evidence>
<name>A0AAE0AN19_9ROSI</name>
<comment type="subcellular location">
    <subcellularLocation>
        <location evidence="1 7">Secreted</location>
    </subcellularLocation>
</comment>
<keyword evidence="3 7" id="KW-0217">Developmental protein</keyword>
<evidence type="ECO:0000256" key="4">
    <source>
        <dbReference type="ARBA" id="ARBA00022525"/>
    </source>
</evidence>
<evidence type="ECO:0000256" key="2">
    <source>
        <dbReference type="ARBA" id="ARBA00008127"/>
    </source>
</evidence>
<evidence type="ECO:0000313" key="9">
    <source>
        <dbReference type="EMBL" id="KAK3220474.1"/>
    </source>
</evidence>
<protein>
    <recommendedName>
        <fullName evidence="7">Epidermal patterning factor-like protein</fullName>
    </recommendedName>
</protein>
<dbReference type="InterPro" id="IPR039455">
    <property type="entry name" value="EPFL"/>
</dbReference>
<accession>A0AAE0AN19</accession>
<reference evidence="9" key="1">
    <citation type="journal article" date="2023" name="Plant J.">
        <title>Genome sequences and population genomics provide insights into the demographic history, inbreeding, and mutation load of two 'living fossil' tree species of Dipteronia.</title>
        <authorList>
            <person name="Feng Y."/>
            <person name="Comes H.P."/>
            <person name="Chen J."/>
            <person name="Zhu S."/>
            <person name="Lu R."/>
            <person name="Zhang X."/>
            <person name="Li P."/>
            <person name="Qiu J."/>
            <person name="Olsen K.M."/>
            <person name="Qiu Y."/>
        </authorList>
    </citation>
    <scope>NUCLEOTIDE SEQUENCE</scope>
    <source>
        <strain evidence="9">NBL</strain>
    </source>
</reference>
<comment type="function">
    <text evidence="7">Controls stomatal patterning.</text>
</comment>
<evidence type="ECO:0000256" key="5">
    <source>
        <dbReference type="ARBA" id="ARBA00022729"/>
    </source>
</evidence>
<evidence type="ECO:0000313" key="10">
    <source>
        <dbReference type="Proteomes" id="UP001281410"/>
    </source>
</evidence>
<comment type="similarity">
    <text evidence="2 7">Belongs to the plant cysteine rich small secretory peptide family. Epidermal patterning factor subfamily.</text>
</comment>
<dbReference type="PANTHER" id="PTHR33109:SF3">
    <property type="entry name" value="EPIDERMAL PATTERNING FACTOR-LIKE PROTEIN"/>
    <property type="match status" value="1"/>
</dbReference>
<dbReference type="GO" id="GO:0010052">
    <property type="term" value="P:guard cell differentiation"/>
    <property type="evidence" value="ECO:0007669"/>
    <property type="project" value="UniProtKB-UniRule"/>
</dbReference>
<evidence type="ECO:0000256" key="1">
    <source>
        <dbReference type="ARBA" id="ARBA00004613"/>
    </source>
</evidence>
<sequence length="134" mass="14831">MDGSDLIKAMKLSPRLKKKALQSRPFHGFVVHHQSSGKISPQPLPPVTSPPNSSSKQGFKLKKKMINEGEEEEDSSKIGSSPPKCVHKCYGCIPCEAIQVPTNTKKQTHFLGVKYANYEPEGWKCKCGPSFYTP</sequence>
<proteinExistence type="inferred from homology"/>
<dbReference type="Proteomes" id="UP001281410">
    <property type="component" value="Unassembled WGS sequence"/>
</dbReference>
<evidence type="ECO:0000256" key="8">
    <source>
        <dbReference type="SAM" id="MobiDB-lite"/>
    </source>
</evidence>
<keyword evidence="4 7" id="KW-0964">Secreted</keyword>
<dbReference type="GO" id="GO:0005576">
    <property type="term" value="C:extracellular region"/>
    <property type="evidence" value="ECO:0007669"/>
    <property type="project" value="UniProtKB-SubCell"/>
</dbReference>
<dbReference type="PANTHER" id="PTHR33109">
    <property type="entry name" value="EPIDERMAL PATTERNING FACTOR-LIKE PROTEIN 4"/>
    <property type="match status" value="1"/>
</dbReference>
<keyword evidence="6" id="KW-1015">Disulfide bond</keyword>
<evidence type="ECO:0000256" key="3">
    <source>
        <dbReference type="ARBA" id="ARBA00022473"/>
    </source>
</evidence>
<organism evidence="9 10">
    <name type="scientific">Dipteronia sinensis</name>
    <dbReference type="NCBI Taxonomy" id="43782"/>
    <lineage>
        <taxon>Eukaryota</taxon>
        <taxon>Viridiplantae</taxon>
        <taxon>Streptophyta</taxon>
        <taxon>Embryophyta</taxon>
        <taxon>Tracheophyta</taxon>
        <taxon>Spermatophyta</taxon>
        <taxon>Magnoliopsida</taxon>
        <taxon>eudicotyledons</taxon>
        <taxon>Gunneridae</taxon>
        <taxon>Pentapetalae</taxon>
        <taxon>rosids</taxon>
        <taxon>malvids</taxon>
        <taxon>Sapindales</taxon>
        <taxon>Sapindaceae</taxon>
        <taxon>Hippocastanoideae</taxon>
        <taxon>Acereae</taxon>
        <taxon>Dipteronia</taxon>
    </lineage>
</organism>
<feature type="region of interest" description="Disordered" evidence="8">
    <location>
        <begin position="32"/>
        <end position="83"/>
    </location>
</feature>
<dbReference type="Pfam" id="PF17181">
    <property type="entry name" value="EPF"/>
    <property type="match status" value="1"/>
</dbReference>
<gene>
    <name evidence="9" type="ORF">Dsin_014444</name>
</gene>
<comment type="caution">
    <text evidence="9">The sequence shown here is derived from an EMBL/GenBank/DDBJ whole genome shotgun (WGS) entry which is preliminary data.</text>
</comment>
<keyword evidence="5" id="KW-0732">Signal</keyword>
<keyword evidence="10" id="KW-1185">Reference proteome</keyword>
<dbReference type="AlphaFoldDB" id="A0AAE0AN19"/>
<evidence type="ECO:0000256" key="7">
    <source>
        <dbReference type="RuleBase" id="RU367102"/>
    </source>
</evidence>
<dbReference type="EMBL" id="JANJYJ010000004">
    <property type="protein sequence ID" value="KAK3220474.1"/>
    <property type="molecule type" value="Genomic_DNA"/>
</dbReference>